<evidence type="ECO:0000259" key="2">
    <source>
        <dbReference type="SMART" id="SM00829"/>
    </source>
</evidence>
<accession>A0A1Y5PBK2</accession>
<dbReference type="SUPFAM" id="SSF51735">
    <property type="entry name" value="NAD(P)-binding Rossmann-fold domains"/>
    <property type="match status" value="1"/>
</dbReference>
<dbReference type="Gene3D" id="3.90.180.10">
    <property type="entry name" value="Medium-chain alcohol dehydrogenases, catalytic domain"/>
    <property type="match status" value="1"/>
</dbReference>
<dbReference type="InterPro" id="IPR036291">
    <property type="entry name" value="NAD(P)-bd_dom_sf"/>
</dbReference>
<protein>
    <submittedName>
        <fullName evidence="3">Putative alcohol dehydrogenase</fullName>
    </submittedName>
</protein>
<reference evidence="3" key="1">
    <citation type="submission" date="2016-03" db="EMBL/GenBank/DDBJ databases">
        <authorList>
            <person name="Ploux O."/>
        </authorList>
    </citation>
    <scope>NUCLEOTIDE SEQUENCE</scope>
    <source>
        <strain evidence="3">UC10</strain>
    </source>
</reference>
<dbReference type="Pfam" id="PF08240">
    <property type="entry name" value="ADH_N"/>
    <property type="match status" value="1"/>
</dbReference>
<dbReference type="InterPro" id="IPR020843">
    <property type="entry name" value="ER"/>
</dbReference>
<dbReference type="Pfam" id="PF00107">
    <property type="entry name" value="ADH_zinc_N"/>
    <property type="match status" value="1"/>
</dbReference>
<proteinExistence type="predicted"/>
<dbReference type="InterPro" id="IPR052711">
    <property type="entry name" value="Zinc_ADH-like"/>
</dbReference>
<dbReference type="InterPro" id="IPR013154">
    <property type="entry name" value="ADH-like_N"/>
</dbReference>
<dbReference type="GO" id="GO:0016491">
    <property type="term" value="F:oxidoreductase activity"/>
    <property type="evidence" value="ECO:0007669"/>
    <property type="project" value="InterPro"/>
</dbReference>
<dbReference type="EMBL" id="FLQS01000023">
    <property type="protein sequence ID" value="SBS76072.1"/>
    <property type="molecule type" value="Genomic_DNA"/>
</dbReference>
<name>A0A1Y5PBK2_9MYCO</name>
<sequence length="337" mass="36045">MRVIRVDEPTGVDGLRLHDEPTPSPQRGELLLHVRVVALNYRDGAIAAGRYVRKSRAGLVPCSDAAAEVVEVGEGVEDYRPGDRVLSTFHPRWFGGAPPPTLEADSYGSGQDGWLAEYKVVPREAVVRLPDQLSDEHAATLPCAGVTAWSALRGPSPIRAGHSVLTLGSGGVSLFAMQLAKAVGAQVIATTSSVEKADILTQLGADEVIDYGRHPEWYEQVRDLTAGRGVDRVIEVGGPATIGQSLRAVAIGGEVTLIGWLSTDNPGIDYFALKHSLATTRPVVVGSRDDLVELVRLAAATELPPVIAQVFAFEETRAAFERLSRSQHVGKLLIRVS</sequence>
<feature type="domain" description="Enoyl reductase (ER)" evidence="2">
    <location>
        <begin position="11"/>
        <end position="334"/>
    </location>
</feature>
<gene>
    <name evidence="3" type="ORF">MHPYR_30069</name>
</gene>
<dbReference type="PANTHER" id="PTHR45033:SF2">
    <property type="entry name" value="ZINC-TYPE ALCOHOL DEHYDROGENASE-LIKE PROTEIN C1773.06C"/>
    <property type="match status" value="1"/>
</dbReference>
<dbReference type="AlphaFoldDB" id="A0A1Y5PBK2"/>
<feature type="region of interest" description="Disordered" evidence="1">
    <location>
        <begin position="1"/>
        <end position="26"/>
    </location>
</feature>
<dbReference type="CDD" id="cd08276">
    <property type="entry name" value="MDR7"/>
    <property type="match status" value="1"/>
</dbReference>
<dbReference type="InterPro" id="IPR011032">
    <property type="entry name" value="GroES-like_sf"/>
</dbReference>
<evidence type="ECO:0000313" key="3">
    <source>
        <dbReference type="EMBL" id="SBS76072.1"/>
    </source>
</evidence>
<dbReference type="Gene3D" id="3.40.50.720">
    <property type="entry name" value="NAD(P)-binding Rossmann-like Domain"/>
    <property type="match status" value="1"/>
</dbReference>
<dbReference type="PANTHER" id="PTHR45033">
    <property type="match status" value="1"/>
</dbReference>
<organism evidence="3">
    <name type="scientific">uncultured Mycobacterium sp</name>
    <dbReference type="NCBI Taxonomy" id="171292"/>
    <lineage>
        <taxon>Bacteria</taxon>
        <taxon>Bacillati</taxon>
        <taxon>Actinomycetota</taxon>
        <taxon>Actinomycetes</taxon>
        <taxon>Mycobacteriales</taxon>
        <taxon>Mycobacteriaceae</taxon>
        <taxon>Mycobacterium</taxon>
        <taxon>environmental samples</taxon>
    </lineage>
</organism>
<dbReference type="SMART" id="SM00829">
    <property type="entry name" value="PKS_ER"/>
    <property type="match status" value="1"/>
</dbReference>
<dbReference type="SUPFAM" id="SSF50129">
    <property type="entry name" value="GroES-like"/>
    <property type="match status" value="1"/>
</dbReference>
<evidence type="ECO:0000256" key="1">
    <source>
        <dbReference type="SAM" id="MobiDB-lite"/>
    </source>
</evidence>
<dbReference type="InterPro" id="IPR013149">
    <property type="entry name" value="ADH-like_C"/>
</dbReference>